<reference evidence="3 4" key="1">
    <citation type="submission" date="2019-03" db="EMBL/GenBank/DDBJ databases">
        <title>Genomic Encyclopedia of Type Strains, Phase IV (KMG-IV): sequencing the most valuable type-strain genomes for metagenomic binning, comparative biology and taxonomic classification.</title>
        <authorList>
            <person name="Goeker M."/>
        </authorList>
    </citation>
    <scope>NUCLEOTIDE SEQUENCE [LARGE SCALE GENOMIC DNA]</scope>
    <source>
        <strain evidence="3 4">DSM 102969</strain>
    </source>
</reference>
<feature type="non-terminal residue" evidence="3">
    <location>
        <position position="1"/>
    </location>
</feature>
<dbReference type="EMBL" id="SNXY01000011">
    <property type="protein sequence ID" value="TDP82035.1"/>
    <property type="molecule type" value="Genomic_DNA"/>
</dbReference>
<sequence length="27" mass="3111">TFLFFLAALGIWVVSTLVFYSVRDHAH</sequence>
<accession>A0A4R6RE47</accession>
<gene>
    <name evidence="3" type="ORF">EDD54_3022</name>
    <name evidence="2" type="ORF">EDD54_4296</name>
</gene>
<name>A0A4R6RE47_9HYPH</name>
<organism evidence="3 4">
    <name type="scientific">Oharaeibacter diazotrophicus</name>
    <dbReference type="NCBI Taxonomy" id="1920512"/>
    <lineage>
        <taxon>Bacteria</taxon>
        <taxon>Pseudomonadati</taxon>
        <taxon>Pseudomonadota</taxon>
        <taxon>Alphaproteobacteria</taxon>
        <taxon>Hyphomicrobiales</taxon>
        <taxon>Pleomorphomonadaceae</taxon>
        <taxon>Oharaeibacter</taxon>
    </lineage>
</organism>
<keyword evidence="1" id="KW-0472">Membrane</keyword>
<comment type="caution">
    <text evidence="3">The sequence shown here is derived from an EMBL/GenBank/DDBJ whole genome shotgun (WGS) entry which is preliminary data.</text>
</comment>
<proteinExistence type="predicted"/>
<evidence type="ECO:0000313" key="4">
    <source>
        <dbReference type="Proteomes" id="UP000294547"/>
    </source>
</evidence>
<evidence type="ECO:0000313" key="2">
    <source>
        <dbReference type="EMBL" id="TDP82035.1"/>
    </source>
</evidence>
<feature type="transmembrane region" description="Helical" evidence="1">
    <location>
        <begin position="6"/>
        <end position="22"/>
    </location>
</feature>
<keyword evidence="4" id="KW-1185">Reference proteome</keyword>
<keyword evidence="1" id="KW-0812">Transmembrane</keyword>
<dbReference type="EMBL" id="SNXY01000008">
    <property type="protein sequence ID" value="TDP84414.1"/>
    <property type="molecule type" value="Genomic_DNA"/>
</dbReference>
<dbReference type="AlphaFoldDB" id="A0A4R6RE47"/>
<dbReference type="Proteomes" id="UP000294547">
    <property type="component" value="Unassembled WGS sequence"/>
</dbReference>
<protein>
    <submittedName>
        <fullName evidence="3">Uncharacterized protein</fullName>
    </submittedName>
</protein>
<evidence type="ECO:0000313" key="3">
    <source>
        <dbReference type="EMBL" id="TDP84414.1"/>
    </source>
</evidence>
<keyword evidence="1" id="KW-1133">Transmembrane helix</keyword>
<evidence type="ECO:0000256" key="1">
    <source>
        <dbReference type="SAM" id="Phobius"/>
    </source>
</evidence>